<gene>
    <name evidence="3" type="ORF">Tco_0941178</name>
</gene>
<dbReference type="EMBL" id="BQNB010015552">
    <property type="protein sequence ID" value="GJT41313.1"/>
    <property type="molecule type" value="Genomic_DNA"/>
</dbReference>
<keyword evidence="4" id="KW-1185">Reference proteome</keyword>
<dbReference type="Pfam" id="PF00098">
    <property type="entry name" value="zf-CCHC"/>
    <property type="match status" value="1"/>
</dbReference>
<organism evidence="3 4">
    <name type="scientific">Tanacetum coccineum</name>
    <dbReference type="NCBI Taxonomy" id="301880"/>
    <lineage>
        <taxon>Eukaryota</taxon>
        <taxon>Viridiplantae</taxon>
        <taxon>Streptophyta</taxon>
        <taxon>Embryophyta</taxon>
        <taxon>Tracheophyta</taxon>
        <taxon>Spermatophyta</taxon>
        <taxon>Magnoliopsida</taxon>
        <taxon>eudicotyledons</taxon>
        <taxon>Gunneridae</taxon>
        <taxon>Pentapetalae</taxon>
        <taxon>asterids</taxon>
        <taxon>campanulids</taxon>
        <taxon>Asterales</taxon>
        <taxon>Asteraceae</taxon>
        <taxon>Asteroideae</taxon>
        <taxon>Anthemideae</taxon>
        <taxon>Anthemidinae</taxon>
        <taxon>Tanacetum</taxon>
    </lineage>
</organism>
<comment type="caution">
    <text evidence="3">The sequence shown here is derived from an EMBL/GenBank/DDBJ whole genome shotgun (WGS) entry which is preliminary data.</text>
</comment>
<feature type="non-terminal residue" evidence="3">
    <location>
        <position position="290"/>
    </location>
</feature>
<keyword evidence="1" id="KW-0479">Metal-binding</keyword>
<name>A0ABQ5DRP2_9ASTR</name>
<keyword evidence="1" id="KW-0863">Zinc-finger</keyword>
<keyword evidence="3" id="KW-0808">Transferase</keyword>
<dbReference type="SMART" id="SM00343">
    <property type="entry name" value="ZnF_C2HC"/>
    <property type="match status" value="1"/>
</dbReference>
<proteinExistence type="predicted"/>
<protein>
    <submittedName>
        <fullName evidence="3">Reverse transcriptase domain-containing protein</fullName>
    </submittedName>
</protein>
<evidence type="ECO:0000256" key="1">
    <source>
        <dbReference type="PROSITE-ProRule" id="PRU00047"/>
    </source>
</evidence>
<dbReference type="Gene3D" id="4.10.60.10">
    <property type="entry name" value="Zinc finger, CCHC-type"/>
    <property type="match status" value="1"/>
</dbReference>
<keyword evidence="3" id="KW-0695">RNA-directed DNA polymerase</keyword>
<dbReference type="Proteomes" id="UP001151760">
    <property type="component" value="Unassembled WGS sequence"/>
</dbReference>
<accession>A0ABQ5DRP2</accession>
<evidence type="ECO:0000313" key="3">
    <source>
        <dbReference type="EMBL" id="GJT41313.1"/>
    </source>
</evidence>
<evidence type="ECO:0000313" key="4">
    <source>
        <dbReference type="Proteomes" id="UP001151760"/>
    </source>
</evidence>
<dbReference type="GO" id="GO:0003964">
    <property type="term" value="F:RNA-directed DNA polymerase activity"/>
    <property type="evidence" value="ECO:0007669"/>
    <property type="project" value="UniProtKB-KW"/>
</dbReference>
<dbReference type="InterPro" id="IPR001878">
    <property type="entry name" value="Znf_CCHC"/>
</dbReference>
<reference evidence="3" key="1">
    <citation type="journal article" date="2022" name="Int. J. Mol. Sci.">
        <title>Draft Genome of Tanacetum Coccineum: Genomic Comparison of Closely Related Tanacetum-Family Plants.</title>
        <authorList>
            <person name="Yamashiro T."/>
            <person name="Shiraishi A."/>
            <person name="Nakayama K."/>
            <person name="Satake H."/>
        </authorList>
    </citation>
    <scope>NUCLEOTIDE SEQUENCE</scope>
</reference>
<keyword evidence="3" id="KW-0548">Nucleotidyltransferase</keyword>
<feature type="domain" description="CCHC-type" evidence="2">
    <location>
        <begin position="182"/>
        <end position="197"/>
    </location>
</feature>
<dbReference type="InterPro" id="IPR036875">
    <property type="entry name" value="Znf_CCHC_sf"/>
</dbReference>
<dbReference type="SUPFAM" id="SSF57756">
    <property type="entry name" value="Retrovirus zinc finger-like domains"/>
    <property type="match status" value="1"/>
</dbReference>
<keyword evidence="1" id="KW-0862">Zinc</keyword>
<reference evidence="3" key="2">
    <citation type="submission" date="2022-01" db="EMBL/GenBank/DDBJ databases">
        <authorList>
            <person name="Yamashiro T."/>
            <person name="Shiraishi A."/>
            <person name="Satake H."/>
            <person name="Nakayama K."/>
        </authorList>
    </citation>
    <scope>NUCLEOTIDE SEQUENCE</scope>
</reference>
<sequence length="290" mass="32358">MLIKDEALVSQEAWAQAMGYSATVYYELQKMPPRIGTKIRTTLATATATATTPMTDAAIWALIAQGVADALVKRTIQRNTNLNGDGSQFFGSGIMRHFKRMESVFHISNYAVKNQVKFSTYTLHGITLTWWNTHVKTVSHDAAYDQEIGDRDLKSEGERSFRNANTGNNQRATGANQKGIGCYECGPQGHFKRECPKLKNKKYGNQGGNGNALAKVYVVGNAGINPDLSVVIVIMEYLVNISKKRTFWSLNDYILKINDFDYQYAVSIKEDISYSCLHSPKTTKETSSIR</sequence>
<evidence type="ECO:0000259" key="2">
    <source>
        <dbReference type="PROSITE" id="PS50158"/>
    </source>
</evidence>
<dbReference type="PROSITE" id="PS50158">
    <property type="entry name" value="ZF_CCHC"/>
    <property type="match status" value="1"/>
</dbReference>